<keyword evidence="2" id="KW-1185">Reference proteome</keyword>
<comment type="caution">
    <text evidence="1">The sequence shown here is derived from an EMBL/GenBank/DDBJ whole genome shotgun (WGS) entry which is preliminary data.</text>
</comment>
<accession>A0ABX5M0X3</accession>
<sequence>MIWREVFLIKTGKNDGALHSALFLLSKMQGAIFQKTSRDEVMTVATYILFLSNNECSFIKIGRTTRLLLRIKDISLFTKSAINYKKSIYIEKDIESQLLKITKTYKTNEKYGSEYRSIESLRPIKQYIKDNNIETTLIESLIQKELSERKNRIRSINAERIRELNTPQRKWIYKKWLEEKERNVYEQLQNLPHSKRHVWLHIDYFDRAKALPLNFSKKNQEIIHRIEKLRKITLKLFKKTTEESIHKYLNYCKVNSQTLLTPSGQVVYGWVATNQDSIDSSNLSITRIIEIISNKYAKKYSWQEIAEYIKSTNIGNNIPLKRNISPTLMRRLVFFYRESEAAHEALYCLRKYGNCNWYYERTILTNTKK</sequence>
<dbReference type="Proteomes" id="UP000248090">
    <property type="component" value="Unassembled WGS sequence"/>
</dbReference>
<name>A0ABX5M0X3_9GAMM</name>
<evidence type="ECO:0000313" key="2">
    <source>
        <dbReference type="Proteomes" id="UP000248090"/>
    </source>
</evidence>
<evidence type="ECO:0000313" key="1">
    <source>
        <dbReference type="EMBL" id="PXF31595.1"/>
    </source>
</evidence>
<gene>
    <name evidence="1" type="ORF">WH50_09180</name>
</gene>
<reference evidence="1 2" key="1">
    <citation type="submission" date="2015-03" db="EMBL/GenBank/DDBJ databases">
        <authorList>
            <person name="Krishnan R."/>
            <person name="Midha S."/>
            <person name="Patil P.B."/>
            <person name="Rameshkumar N."/>
        </authorList>
    </citation>
    <scope>NUCLEOTIDE SEQUENCE [LARGE SCALE GENOMIC DNA]</scope>
    <source>
        <strain evidence="1 2">L1E11</strain>
    </source>
</reference>
<organism evidence="1 2">
    <name type="scientific">Pokkaliibacter plantistimulans</name>
    <dbReference type="NCBI Taxonomy" id="1635171"/>
    <lineage>
        <taxon>Bacteria</taxon>
        <taxon>Pseudomonadati</taxon>
        <taxon>Pseudomonadota</taxon>
        <taxon>Gammaproteobacteria</taxon>
        <taxon>Oceanospirillales</taxon>
        <taxon>Balneatrichaceae</taxon>
        <taxon>Pokkaliibacter</taxon>
    </lineage>
</organism>
<protein>
    <recommendedName>
        <fullName evidence="3">GIY-YIG domain-containing protein</fullName>
    </recommendedName>
</protein>
<evidence type="ECO:0008006" key="3">
    <source>
        <dbReference type="Google" id="ProtNLM"/>
    </source>
</evidence>
<proteinExistence type="predicted"/>
<dbReference type="EMBL" id="LAPT01000038">
    <property type="protein sequence ID" value="PXF31595.1"/>
    <property type="molecule type" value="Genomic_DNA"/>
</dbReference>